<gene>
    <name evidence="2" type="ORF">D0U04_25100</name>
    <name evidence="1" type="ORF">DJ93_330</name>
</gene>
<dbReference type="AlphaFoldDB" id="A0A090YWE2"/>
<evidence type="ECO:0000313" key="3">
    <source>
        <dbReference type="Proteomes" id="UP000029389"/>
    </source>
</evidence>
<reference evidence="2 4" key="2">
    <citation type="submission" date="2018-08" db="EMBL/GenBank/DDBJ databases">
        <title>Bacillus clarus sp. nov. strain PS00077A.</title>
        <authorList>
            <person name="Mendez Acevedo M."/>
            <person name="Carroll L."/>
            <person name="Mukherjee M."/>
            <person name="Wiedmann M."/>
            <person name="Kovac J."/>
        </authorList>
    </citation>
    <scope>NUCLEOTIDE SEQUENCE [LARGE SCALE GENOMIC DNA]</scope>
    <source>
        <strain evidence="2 4">PS00077A</strain>
    </source>
</reference>
<sequence>MSRFVTLLNEPQSFTFDELPAELQNEISRSIGPDEMGNEVSLFKVRRLNVGGYTHTITYIETDANYYVFTHILLRSGASIKKQTISKTTLSMFQLLHNEDVRLCSQS</sequence>
<reference evidence="1 3" key="1">
    <citation type="submission" date="2014-04" db="EMBL/GenBank/DDBJ databases">
        <authorList>
            <person name="Bishop-Lilly K.A."/>
            <person name="Broomall S.M."/>
            <person name="Chain P.S."/>
            <person name="Chertkov O."/>
            <person name="Coyne S.R."/>
            <person name="Daligault H.E."/>
            <person name="Davenport K.W."/>
            <person name="Erkkila T."/>
            <person name="Frey K.G."/>
            <person name="Gibbons H.S."/>
            <person name="Gu W."/>
            <person name="Jaissle J."/>
            <person name="Johnson S.L."/>
            <person name="Koroleva G.I."/>
            <person name="Ladner J.T."/>
            <person name="Lo C.-C."/>
            <person name="Minogue T.D."/>
            <person name="Munk C."/>
            <person name="Palacios G.F."/>
            <person name="Redden C.L."/>
            <person name="Rosenzweig C.N."/>
            <person name="Scholz M.B."/>
            <person name="Teshima H."/>
            <person name="Xu Y."/>
        </authorList>
    </citation>
    <scope>NUCLEOTIDE SEQUENCE [LARGE SCALE GENOMIC DNA]</scope>
    <source>
        <strain evidence="1 3">BHP</strain>
    </source>
</reference>
<evidence type="ECO:0000313" key="1">
    <source>
        <dbReference type="EMBL" id="KFN03209.1"/>
    </source>
</evidence>
<dbReference type="EMBL" id="JMQC01000008">
    <property type="protein sequence ID" value="KFN03209.1"/>
    <property type="molecule type" value="Genomic_DNA"/>
</dbReference>
<name>A0A090YWE2_9BACI</name>
<comment type="caution">
    <text evidence="1">The sequence shown here is derived from an EMBL/GenBank/DDBJ whole genome shotgun (WGS) entry which is preliminary data.</text>
</comment>
<accession>A0A090YWE2</accession>
<dbReference type="Proteomes" id="UP000029389">
    <property type="component" value="Unassembled WGS sequence"/>
</dbReference>
<organism evidence="1 3">
    <name type="scientific">Bacillus clarus</name>
    <dbReference type="NCBI Taxonomy" id="2338372"/>
    <lineage>
        <taxon>Bacteria</taxon>
        <taxon>Bacillati</taxon>
        <taxon>Bacillota</taxon>
        <taxon>Bacilli</taxon>
        <taxon>Bacillales</taxon>
        <taxon>Bacillaceae</taxon>
        <taxon>Bacillus</taxon>
        <taxon>Bacillus cereus group</taxon>
    </lineage>
</organism>
<dbReference type="RefSeq" id="WP_042979013.1">
    <property type="nucleotide sequence ID" value="NZ_JMQC01000008.1"/>
</dbReference>
<keyword evidence="4" id="KW-1185">Reference proteome</keyword>
<evidence type="ECO:0000313" key="2">
    <source>
        <dbReference type="EMBL" id="RFT63468.1"/>
    </source>
</evidence>
<dbReference type="Proteomes" id="UP000264294">
    <property type="component" value="Unassembled WGS sequence"/>
</dbReference>
<protein>
    <submittedName>
        <fullName evidence="1">Uncharacterized protein</fullName>
    </submittedName>
</protein>
<proteinExistence type="predicted"/>
<dbReference type="EMBL" id="QVOD01000047">
    <property type="protein sequence ID" value="RFT63468.1"/>
    <property type="molecule type" value="Genomic_DNA"/>
</dbReference>
<evidence type="ECO:0000313" key="4">
    <source>
        <dbReference type="Proteomes" id="UP000264294"/>
    </source>
</evidence>